<proteinExistence type="predicted"/>
<dbReference type="EMBL" id="CM056819">
    <property type="protein sequence ID" value="KAJ8625576.1"/>
    <property type="molecule type" value="Genomic_DNA"/>
</dbReference>
<evidence type="ECO:0000313" key="1">
    <source>
        <dbReference type="EMBL" id="KAJ8625576.1"/>
    </source>
</evidence>
<reference evidence="1 2" key="1">
    <citation type="journal article" date="2022" name="Hortic Res">
        <title>A haplotype resolved chromosomal level avocado genome allows analysis of novel avocado genes.</title>
        <authorList>
            <person name="Nath O."/>
            <person name="Fletcher S.J."/>
            <person name="Hayward A."/>
            <person name="Shaw L.M."/>
            <person name="Masouleh A.K."/>
            <person name="Furtado A."/>
            <person name="Henry R.J."/>
            <person name="Mitter N."/>
        </authorList>
    </citation>
    <scope>NUCLEOTIDE SEQUENCE [LARGE SCALE GENOMIC DNA]</scope>
    <source>
        <strain evidence="2">cv. Hass</strain>
    </source>
</reference>
<keyword evidence="2" id="KW-1185">Reference proteome</keyword>
<comment type="caution">
    <text evidence="1">The sequence shown here is derived from an EMBL/GenBank/DDBJ whole genome shotgun (WGS) entry which is preliminary data.</text>
</comment>
<protein>
    <submittedName>
        <fullName evidence="1">Uncharacterized protein</fullName>
    </submittedName>
</protein>
<organism evidence="1 2">
    <name type="scientific">Persea americana</name>
    <name type="common">Avocado</name>
    <dbReference type="NCBI Taxonomy" id="3435"/>
    <lineage>
        <taxon>Eukaryota</taxon>
        <taxon>Viridiplantae</taxon>
        <taxon>Streptophyta</taxon>
        <taxon>Embryophyta</taxon>
        <taxon>Tracheophyta</taxon>
        <taxon>Spermatophyta</taxon>
        <taxon>Magnoliopsida</taxon>
        <taxon>Magnoliidae</taxon>
        <taxon>Laurales</taxon>
        <taxon>Lauraceae</taxon>
        <taxon>Persea</taxon>
    </lineage>
</organism>
<gene>
    <name evidence="1" type="ORF">MRB53_034106</name>
</gene>
<name>A0ACC2KWQ6_PERAE</name>
<sequence>MDGGMERRRDCWRSLDDTEQSQYVAPTHSNAHWPYPAAQRRPWRWTILQRFGSDVKPPPFRQRLHSCRIPYP</sequence>
<accession>A0ACC2KWQ6</accession>
<evidence type="ECO:0000313" key="2">
    <source>
        <dbReference type="Proteomes" id="UP001234297"/>
    </source>
</evidence>
<dbReference type="Proteomes" id="UP001234297">
    <property type="component" value="Chromosome 11"/>
</dbReference>